<keyword evidence="1" id="KW-0732">Signal</keyword>
<feature type="signal peptide" evidence="1">
    <location>
        <begin position="1"/>
        <end position="20"/>
    </location>
</feature>
<dbReference type="AlphaFoldDB" id="A0A7W4Z191"/>
<dbReference type="InterPro" id="IPR000917">
    <property type="entry name" value="Sulfatase_N"/>
</dbReference>
<feature type="chain" id="PRO_5038416919" evidence="1">
    <location>
        <begin position="21"/>
        <end position="527"/>
    </location>
</feature>
<protein>
    <submittedName>
        <fullName evidence="3">Arylsulfatase A-like enzyme</fullName>
    </submittedName>
</protein>
<name>A0A7W4Z191_9ACTN</name>
<dbReference type="Gene3D" id="3.40.720.10">
    <property type="entry name" value="Alkaline Phosphatase, subunit A"/>
    <property type="match status" value="1"/>
</dbReference>
<dbReference type="SUPFAM" id="SSF53649">
    <property type="entry name" value="Alkaline phosphatase-like"/>
    <property type="match status" value="1"/>
</dbReference>
<feature type="domain" description="Sulfatase N-terminal" evidence="2">
    <location>
        <begin position="53"/>
        <end position="402"/>
    </location>
</feature>
<comment type="caution">
    <text evidence="3">The sequence shown here is derived from an EMBL/GenBank/DDBJ whole genome shotgun (WGS) entry which is preliminary data.</text>
</comment>
<dbReference type="Proteomes" id="UP000589626">
    <property type="component" value="Unassembled WGS sequence"/>
</dbReference>
<keyword evidence="4" id="KW-1185">Reference proteome</keyword>
<sequence>MVRGRPGRALLATLAVSALALVGIDDPTRVPESARAALTPTPTPALERPVSRPNVLMITVDDLAATDLPYLPRVRRLMETGGVTFGDGIAPSPMCVPARASLLTGQYAHNHGAKTVRGPAGGYQARDWDDRDTIASALQDAGYDTLFTGKYLNGYGKNRTARDIPPGWTDWRATPDPSTYRFFDQRLSVNGRIERQQGYTTDVMTEQATQMIGERRDNPWFAWVNYVAPHVGGPVDAEAPRKKYAGTRQARFKSTVPDPQDVGFYRDVPLPITPNSFPEPDHETLPEWAPANVRQFDEADRQALNIVYQRRIEAARGLDRAVARLFRQLKATGQLDRTLVIFTSDNGYAVGNHNLNGKLYHYDESVRIPILMRGPGLPQGVMVPTAVTNPDLAATILAATGVAPPRPLDGVDILPWVDAPAQVRVVPIEAYQVAGTQRIYWGVRVGAWTYVRYRRGGQELYDRSRDPYEIHNLAGEKRYAPARKALASLAKRYRGCAGETCPRDFYPADELAELLVEAASGEGSADA</sequence>
<dbReference type="Pfam" id="PF00884">
    <property type="entry name" value="Sulfatase"/>
    <property type="match status" value="1"/>
</dbReference>
<dbReference type="RefSeq" id="WP_343057768.1">
    <property type="nucleotide sequence ID" value="NZ_JACHWR010000001.1"/>
</dbReference>
<dbReference type="EMBL" id="JACHWR010000001">
    <property type="protein sequence ID" value="MBB3041626.1"/>
    <property type="molecule type" value="Genomic_DNA"/>
</dbReference>
<organism evidence="3 4">
    <name type="scientific">Nocardioides soli</name>
    <dbReference type="NCBI Taxonomy" id="1036020"/>
    <lineage>
        <taxon>Bacteria</taxon>
        <taxon>Bacillati</taxon>
        <taxon>Actinomycetota</taxon>
        <taxon>Actinomycetes</taxon>
        <taxon>Propionibacteriales</taxon>
        <taxon>Nocardioidaceae</taxon>
        <taxon>Nocardioides</taxon>
    </lineage>
</organism>
<accession>A0A7W4Z191</accession>
<proteinExistence type="predicted"/>
<dbReference type="CDD" id="cd16147">
    <property type="entry name" value="G6S"/>
    <property type="match status" value="1"/>
</dbReference>
<dbReference type="InterPro" id="IPR017850">
    <property type="entry name" value="Alkaline_phosphatase_core_sf"/>
</dbReference>
<evidence type="ECO:0000259" key="2">
    <source>
        <dbReference type="Pfam" id="PF00884"/>
    </source>
</evidence>
<evidence type="ECO:0000256" key="1">
    <source>
        <dbReference type="SAM" id="SignalP"/>
    </source>
</evidence>
<dbReference type="PANTHER" id="PTHR43108">
    <property type="entry name" value="N-ACETYLGLUCOSAMINE-6-SULFATASE FAMILY MEMBER"/>
    <property type="match status" value="1"/>
</dbReference>
<gene>
    <name evidence="3" type="ORF">FHU40_001427</name>
</gene>
<evidence type="ECO:0000313" key="4">
    <source>
        <dbReference type="Proteomes" id="UP000589626"/>
    </source>
</evidence>
<dbReference type="PANTHER" id="PTHR43108:SF8">
    <property type="entry name" value="SD21168P"/>
    <property type="match status" value="1"/>
</dbReference>
<reference evidence="3 4" key="1">
    <citation type="submission" date="2020-08" db="EMBL/GenBank/DDBJ databases">
        <title>Sequencing the genomes of 1000 actinobacteria strains.</title>
        <authorList>
            <person name="Klenk H.-P."/>
        </authorList>
    </citation>
    <scope>NUCLEOTIDE SEQUENCE [LARGE SCALE GENOMIC DNA]</scope>
    <source>
        <strain evidence="3 4">DSM 105498</strain>
    </source>
</reference>
<evidence type="ECO:0000313" key="3">
    <source>
        <dbReference type="EMBL" id="MBB3041626.1"/>
    </source>
</evidence>